<keyword evidence="4" id="KW-1185">Reference proteome</keyword>
<accession>A0A1H0DRE2</accession>
<protein>
    <submittedName>
        <fullName evidence="2">Uncharacterized protein</fullName>
    </submittedName>
</protein>
<dbReference type="EMBL" id="LT629704">
    <property type="protein sequence ID" value="SDN72722.1"/>
    <property type="molecule type" value="Genomic_DNA"/>
</dbReference>
<dbReference type="OrthoDB" id="6994311at2"/>
<dbReference type="RefSeq" id="WP_083359958.1">
    <property type="nucleotide sequence ID" value="NZ_JXDI01000001.1"/>
</dbReference>
<name>A0A1H0DRE2_9PSED</name>
<dbReference type="AlphaFoldDB" id="A0A1H0DRE2"/>
<evidence type="ECO:0000313" key="1">
    <source>
        <dbReference type="EMBL" id="KAF2407869.1"/>
    </source>
</evidence>
<organism evidence="2 3">
    <name type="scientific">Pseudomonas antarctica</name>
    <dbReference type="NCBI Taxonomy" id="219572"/>
    <lineage>
        <taxon>Bacteria</taxon>
        <taxon>Pseudomonadati</taxon>
        <taxon>Pseudomonadota</taxon>
        <taxon>Gammaproteobacteria</taxon>
        <taxon>Pseudomonadales</taxon>
        <taxon>Pseudomonadaceae</taxon>
        <taxon>Pseudomonas</taxon>
    </lineage>
</organism>
<dbReference type="Proteomes" id="UP000748067">
    <property type="component" value="Unassembled WGS sequence"/>
</dbReference>
<dbReference type="Proteomes" id="UP000182470">
    <property type="component" value="Chromosome I"/>
</dbReference>
<evidence type="ECO:0000313" key="2">
    <source>
        <dbReference type="EMBL" id="SDN72722.1"/>
    </source>
</evidence>
<evidence type="ECO:0000313" key="3">
    <source>
        <dbReference type="Proteomes" id="UP000182470"/>
    </source>
</evidence>
<evidence type="ECO:0000313" key="4">
    <source>
        <dbReference type="Proteomes" id="UP000748067"/>
    </source>
</evidence>
<proteinExistence type="predicted"/>
<reference evidence="1 4" key="1">
    <citation type="submission" date="2015-01" db="EMBL/GenBank/DDBJ databases">
        <title>Genome Sequence of Pseudomonas antarctica CMS 35.</title>
        <authorList>
            <person name="Voget S."/>
            <person name="Chow J."/>
            <person name="Daniel R."/>
            <person name="Streit W."/>
        </authorList>
    </citation>
    <scope>NUCLEOTIDE SEQUENCE [LARGE SCALE GENOMIC DNA]</scope>
    <source>
        <strain evidence="1 4">CMS 35</strain>
    </source>
</reference>
<dbReference type="EMBL" id="JXDI01000001">
    <property type="protein sequence ID" value="KAF2407869.1"/>
    <property type="molecule type" value="Genomic_DNA"/>
</dbReference>
<sequence length="133" mass="14834">MADDINNNGLANKLDEVKALAFAQQVIEFNWFSLDAPFDKYLKVFAEEFDANGIPDTVRLHVHQGEGESRDETIASTAAFYTCGDGSGSGTTVSWDVNNNGNINVADTELVRRFCRNFRVFGWHDARRSQPSI</sequence>
<reference evidence="2 3" key="2">
    <citation type="submission" date="2016-10" db="EMBL/GenBank/DDBJ databases">
        <authorList>
            <person name="de Groot N.N."/>
        </authorList>
    </citation>
    <scope>NUCLEOTIDE SEQUENCE [LARGE SCALE GENOMIC DNA]</scope>
    <source>
        <strain evidence="2 3">BS2772</strain>
    </source>
</reference>
<gene>
    <name evidence="1" type="ORF">PSAN_02500</name>
    <name evidence="2" type="ORF">SAMN04490179_5606</name>
</gene>